<sequence length="524" mass="57049">MVDNRVPTNVVRTFSSDKSNHMAVTSSVSMVSIPPHLSPGSFAALQYQSTRNEVRPPIVSGVMPSSHMGRNPSSVGLPRVENPQFKVTGGLSGAPYVLQVQENSLANQSLVNAPTWSIQTQPVSLARSVSENKAPAHNPPKVEGTTDVTVSRAGPQVATGQSIRPFITQTGPGTMSSIHQPLQGGNMVQPPLVPSHSDIAKIVQKLLLPKLPEHRTWIPPSRDYMNKAFTCELTVSEVDSVLLCDAYENGFHLKCLQPSVIRGIHNRVDWHCTRCLSLSGGKSLPPKYGSVTRSSITSPSFSSNTIDSKALTCKDTSESETLPIFSEPAKCENLQSSQDSHVEMAVSEDNAEISPDRHDSSSFMISNQKESHGGENITHDIKSDDLDVAQPISVGSSGTNTEGIQHSAISSDSSHAIEWIGDVVQLVDEKKYYQSCCIDGVTYRLHGHAFLTFNHGKLTPSKLQSMWEDSKTGMKWVKATKCYFPDDLSGDIGHPCISELNEVYESNSDRIEMASSFHPRPAYL</sequence>
<protein>
    <submittedName>
        <fullName evidence="4">Uncharacterized protein</fullName>
    </submittedName>
</protein>
<dbReference type="EMBL" id="JAMSHJ010000004">
    <property type="protein sequence ID" value="KAI5419978.1"/>
    <property type="molecule type" value="Genomic_DNA"/>
</dbReference>
<dbReference type="InterPro" id="IPR043151">
    <property type="entry name" value="BAH_sf"/>
</dbReference>
<evidence type="ECO:0000313" key="5">
    <source>
        <dbReference type="Proteomes" id="UP001058974"/>
    </source>
</evidence>
<gene>
    <name evidence="4" type="ORF">KIW84_043956</name>
</gene>
<organism evidence="4 5">
    <name type="scientific">Pisum sativum</name>
    <name type="common">Garden pea</name>
    <name type="synonym">Lathyrus oleraceus</name>
    <dbReference type="NCBI Taxonomy" id="3888"/>
    <lineage>
        <taxon>Eukaryota</taxon>
        <taxon>Viridiplantae</taxon>
        <taxon>Streptophyta</taxon>
        <taxon>Embryophyta</taxon>
        <taxon>Tracheophyta</taxon>
        <taxon>Spermatophyta</taxon>
        <taxon>Magnoliopsida</taxon>
        <taxon>eudicotyledons</taxon>
        <taxon>Gunneridae</taxon>
        <taxon>Pentapetalae</taxon>
        <taxon>rosids</taxon>
        <taxon>fabids</taxon>
        <taxon>Fabales</taxon>
        <taxon>Fabaceae</taxon>
        <taxon>Papilionoideae</taxon>
        <taxon>50 kb inversion clade</taxon>
        <taxon>NPAAA clade</taxon>
        <taxon>Hologalegina</taxon>
        <taxon>IRL clade</taxon>
        <taxon>Fabeae</taxon>
        <taxon>Lathyrus</taxon>
    </lineage>
</organism>
<keyword evidence="3" id="KW-0862">Zinc</keyword>
<reference evidence="4 5" key="1">
    <citation type="journal article" date="2022" name="Nat. Genet.">
        <title>Improved pea reference genome and pan-genome highlight genomic features and evolutionary characteristics.</title>
        <authorList>
            <person name="Yang T."/>
            <person name="Liu R."/>
            <person name="Luo Y."/>
            <person name="Hu S."/>
            <person name="Wang D."/>
            <person name="Wang C."/>
            <person name="Pandey M.K."/>
            <person name="Ge S."/>
            <person name="Xu Q."/>
            <person name="Li N."/>
            <person name="Li G."/>
            <person name="Huang Y."/>
            <person name="Saxena R.K."/>
            <person name="Ji Y."/>
            <person name="Li M."/>
            <person name="Yan X."/>
            <person name="He Y."/>
            <person name="Liu Y."/>
            <person name="Wang X."/>
            <person name="Xiang C."/>
            <person name="Varshney R.K."/>
            <person name="Ding H."/>
            <person name="Gao S."/>
            <person name="Zong X."/>
        </authorList>
    </citation>
    <scope>NUCLEOTIDE SEQUENCE [LARGE SCALE GENOMIC DNA]</scope>
    <source>
        <strain evidence="4 5">cv. Zhongwan 6</strain>
    </source>
</reference>
<dbReference type="GO" id="GO:0008270">
    <property type="term" value="F:zinc ion binding"/>
    <property type="evidence" value="ECO:0007669"/>
    <property type="project" value="UniProtKB-KW"/>
</dbReference>
<evidence type="ECO:0000313" key="4">
    <source>
        <dbReference type="EMBL" id="KAI5419978.1"/>
    </source>
</evidence>
<dbReference type="Gramene" id="Psat04G0395600-T1">
    <property type="protein sequence ID" value="KAI5419978.1"/>
    <property type="gene ID" value="KIW84_043956"/>
</dbReference>
<evidence type="ECO:0000256" key="3">
    <source>
        <dbReference type="ARBA" id="ARBA00022833"/>
    </source>
</evidence>
<accession>A0A9D5ASE2</accession>
<evidence type="ECO:0000256" key="1">
    <source>
        <dbReference type="ARBA" id="ARBA00022723"/>
    </source>
</evidence>
<evidence type="ECO:0000256" key="2">
    <source>
        <dbReference type="ARBA" id="ARBA00022771"/>
    </source>
</evidence>
<keyword evidence="1" id="KW-0479">Metal-binding</keyword>
<dbReference type="SUPFAM" id="SSF57903">
    <property type="entry name" value="FYVE/PHD zinc finger"/>
    <property type="match status" value="1"/>
</dbReference>
<comment type="caution">
    <text evidence="4">The sequence shown here is derived from an EMBL/GenBank/DDBJ whole genome shotgun (WGS) entry which is preliminary data.</text>
</comment>
<dbReference type="AlphaFoldDB" id="A0A9D5ASE2"/>
<dbReference type="PANTHER" id="PTHR47527">
    <property type="entry name" value="RING/FYVE/PHD ZINC FINGER SUPERFAMILY PROTEIN"/>
    <property type="match status" value="1"/>
</dbReference>
<keyword evidence="5" id="KW-1185">Reference proteome</keyword>
<dbReference type="Proteomes" id="UP001058974">
    <property type="component" value="Chromosome 4"/>
</dbReference>
<dbReference type="Gene3D" id="2.30.30.490">
    <property type="match status" value="1"/>
</dbReference>
<dbReference type="InterPro" id="IPR011011">
    <property type="entry name" value="Znf_FYVE_PHD"/>
</dbReference>
<dbReference type="InterPro" id="IPR013083">
    <property type="entry name" value="Znf_RING/FYVE/PHD"/>
</dbReference>
<proteinExistence type="predicted"/>
<dbReference type="Gene3D" id="3.30.40.10">
    <property type="entry name" value="Zinc/RING finger domain, C3HC4 (zinc finger)"/>
    <property type="match status" value="1"/>
</dbReference>
<keyword evidence="2" id="KW-0863">Zinc-finger</keyword>
<name>A0A9D5ASE2_PEA</name>
<dbReference type="PANTHER" id="PTHR47527:SF3">
    <property type="entry name" value="RING_FYVE_PHD ZINC FINGER SUPERFAMILY PROTEIN"/>
    <property type="match status" value="1"/>
</dbReference>